<dbReference type="EMBL" id="JAACJM010000272">
    <property type="protein sequence ID" value="KAF5334062.1"/>
    <property type="molecule type" value="Genomic_DNA"/>
</dbReference>
<evidence type="ECO:0000256" key="2">
    <source>
        <dbReference type="SAM" id="MobiDB-lite"/>
    </source>
</evidence>
<gene>
    <name evidence="4" type="ORF">D9758_017517</name>
</gene>
<comment type="caution">
    <text evidence="4">The sequence shown here is derived from an EMBL/GenBank/DDBJ whole genome shotgun (WGS) entry which is preliminary data.</text>
</comment>
<name>A0A8H5FEX5_9AGAR</name>
<dbReference type="AlphaFoldDB" id="A0A8H5FEX5"/>
<evidence type="ECO:0000256" key="3">
    <source>
        <dbReference type="SAM" id="Phobius"/>
    </source>
</evidence>
<keyword evidence="3" id="KW-1133">Transmembrane helix</keyword>
<keyword evidence="1" id="KW-0175">Coiled coil</keyword>
<proteinExistence type="predicted"/>
<reference evidence="4 5" key="1">
    <citation type="journal article" date="2020" name="ISME J.">
        <title>Uncovering the hidden diversity of litter-decomposition mechanisms in mushroom-forming fungi.</title>
        <authorList>
            <person name="Floudas D."/>
            <person name="Bentzer J."/>
            <person name="Ahren D."/>
            <person name="Johansson T."/>
            <person name="Persson P."/>
            <person name="Tunlid A."/>
        </authorList>
    </citation>
    <scope>NUCLEOTIDE SEQUENCE [LARGE SCALE GENOMIC DNA]</scope>
    <source>
        <strain evidence="4 5">CBS 291.85</strain>
    </source>
</reference>
<dbReference type="Gene3D" id="2.60.120.260">
    <property type="entry name" value="Galactose-binding domain-like"/>
    <property type="match status" value="1"/>
</dbReference>
<accession>A0A8H5FEX5</accession>
<sequence>MLATARIQSLPYHLLTPFVGVMSSSSTAVQLILDQTASVLTFSPSNLWTSDTSNVWYGNSSGWASGTNQASKGSFKIDFQGTDIAFFGNTPPTLYSQTFNVGIDGTSYQMNYPEPRINSQWYTSFALNDSIHTIELSEMVQIDIDYAVVTVGNSTALQGSTIIVDDLNEEITWNGKWAERRGITYVTGLVPGKPFGNGTKESNNVGDSMEFTFAGIGIALYGIFSWKASGFITANFTITDFPSNSTSYSEEKPFFSPSNPPDLLNSTNFLFFNHDSLTATNHTLTVTITGVSGNQSLILDYLTYQPSFGSLSHKPDFRSSTSPGVGAGSGSVPSDVGNVSSSPGGQSSHVGVIGGGVVGGLAIALIAALLFWKYRRSTPKRVKQGESSDLIGDNTCKEPSCSTVLTPFPYGASPSRLTTPKGMSLEQRKAELKALNGQIIELQERMAAHSSDPVVSPPLQTTHTDQIRLLQERIEALTRENERLGGYDNLGPPPVYMHGNETAIVSDGEQSTASQS</sequence>
<evidence type="ECO:0000313" key="4">
    <source>
        <dbReference type="EMBL" id="KAF5334062.1"/>
    </source>
</evidence>
<keyword evidence="3" id="KW-0472">Membrane</keyword>
<keyword evidence="5" id="KW-1185">Reference proteome</keyword>
<feature type="transmembrane region" description="Helical" evidence="3">
    <location>
        <begin position="350"/>
        <end position="372"/>
    </location>
</feature>
<dbReference type="OrthoDB" id="2756615at2759"/>
<organism evidence="4 5">
    <name type="scientific">Tetrapyrgos nigripes</name>
    <dbReference type="NCBI Taxonomy" id="182062"/>
    <lineage>
        <taxon>Eukaryota</taxon>
        <taxon>Fungi</taxon>
        <taxon>Dikarya</taxon>
        <taxon>Basidiomycota</taxon>
        <taxon>Agaricomycotina</taxon>
        <taxon>Agaricomycetes</taxon>
        <taxon>Agaricomycetidae</taxon>
        <taxon>Agaricales</taxon>
        <taxon>Marasmiineae</taxon>
        <taxon>Marasmiaceae</taxon>
        <taxon>Tetrapyrgos</taxon>
    </lineage>
</organism>
<feature type="compositionally biased region" description="Low complexity" evidence="2">
    <location>
        <begin position="319"/>
        <end position="337"/>
    </location>
</feature>
<evidence type="ECO:0000313" key="5">
    <source>
        <dbReference type="Proteomes" id="UP000559256"/>
    </source>
</evidence>
<keyword evidence="3" id="KW-0812">Transmembrane</keyword>
<evidence type="ECO:0000256" key="1">
    <source>
        <dbReference type="SAM" id="Coils"/>
    </source>
</evidence>
<feature type="region of interest" description="Disordered" evidence="2">
    <location>
        <begin position="315"/>
        <end position="345"/>
    </location>
</feature>
<protein>
    <submittedName>
        <fullName evidence="4">Uncharacterized protein</fullName>
    </submittedName>
</protein>
<feature type="coiled-coil region" evidence="1">
    <location>
        <begin position="425"/>
        <end position="480"/>
    </location>
</feature>
<dbReference type="Proteomes" id="UP000559256">
    <property type="component" value="Unassembled WGS sequence"/>
</dbReference>